<dbReference type="EMBL" id="SJPW01000003">
    <property type="protein sequence ID" value="TWU57068.1"/>
    <property type="molecule type" value="Genomic_DNA"/>
</dbReference>
<name>A0A5C6F6R1_9BACT</name>
<accession>A0A5C6F6R1</accession>
<dbReference type="Proteomes" id="UP000318288">
    <property type="component" value="Unassembled WGS sequence"/>
</dbReference>
<evidence type="ECO:0000256" key="1">
    <source>
        <dbReference type="SAM" id="SignalP"/>
    </source>
</evidence>
<gene>
    <name evidence="2" type="ORF">Poly51_29890</name>
</gene>
<sequence precursor="true">MRMFLAAFVFLICLDTASTQAAILIQMQETAGNVVFAYSGSLDVSGVGSPGLSFSFGGITPSGGDISLASPGGTATEIYSAAIATSQIFGSGGRAPGSQFLGDPLSVSSSAITMPRNYVNNSQISGSLTFQGQTFNSLGVDNVSAPYVWTVNGSGDTITLSAVPEPSSIAACFLLIGWFAVRHKRRHRSLGTMVR</sequence>
<proteinExistence type="predicted"/>
<dbReference type="AlphaFoldDB" id="A0A5C6F6R1"/>
<dbReference type="NCBIfam" id="TIGR02595">
    <property type="entry name" value="PEP_CTERM"/>
    <property type="match status" value="1"/>
</dbReference>
<feature type="signal peptide" evidence="1">
    <location>
        <begin position="1"/>
        <end position="21"/>
    </location>
</feature>
<evidence type="ECO:0008006" key="4">
    <source>
        <dbReference type="Google" id="ProtNLM"/>
    </source>
</evidence>
<evidence type="ECO:0000313" key="3">
    <source>
        <dbReference type="Proteomes" id="UP000318288"/>
    </source>
</evidence>
<keyword evidence="3" id="KW-1185">Reference proteome</keyword>
<dbReference type="InterPro" id="IPR013424">
    <property type="entry name" value="Ice-binding_C"/>
</dbReference>
<comment type="caution">
    <text evidence="2">The sequence shown here is derived from an EMBL/GenBank/DDBJ whole genome shotgun (WGS) entry which is preliminary data.</text>
</comment>
<keyword evidence="1" id="KW-0732">Signal</keyword>
<reference evidence="2 3" key="1">
    <citation type="submission" date="2019-02" db="EMBL/GenBank/DDBJ databases">
        <title>Deep-cultivation of Planctomycetes and their phenomic and genomic characterization uncovers novel biology.</title>
        <authorList>
            <person name="Wiegand S."/>
            <person name="Jogler M."/>
            <person name="Boedeker C."/>
            <person name="Pinto D."/>
            <person name="Vollmers J."/>
            <person name="Rivas-Marin E."/>
            <person name="Kohn T."/>
            <person name="Peeters S.H."/>
            <person name="Heuer A."/>
            <person name="Rast P."/>
            <person name="Oberbeckmann S."/>
            <person name="Bunk B."/>
            <person name="Jeske O."/>
            <person name="Meyerdierks A."/>
            <person name="Storesund J.E."/>
            <person name="Kallscheuer N."/>
            <person name="Luecker S."/>
            <person name="Lage O.M."/>
            <person name="Pohl T."/>
            <person name="Merkel B.J."/>
            <person name="Hornburger P."/>
            <person name="Mueller R.-W."/>
            <person name="Bruemmer F."/>
            <person name="Labrenz M."/>
            <person name="Spormann A.M."/>
            <person name="Op Den Camp H."/>
            <person name="Overmann J."/>
            <person name="Amann R."/>
            <person name="Jetten M.S.M."/>
            <person name="Mascher T."/>
            <person name="Medema M.H."/>
            <person name="Devos D.P."/>
            <person name="Kaster A.-K."/>
            <person name="Ovreas L."/>
            <person name="Rohde M."/>
            <person name="Galperin M.Y."/>
            <person name="Jogler C."/>
        </authorList>
    </citation>
    <scope>NUCLEOTIDE SEQUENCE [LARGE SCALE GENOMIC DNA]</scope>
    <source>
        <strain evidence="2 3">Poly51</strain>
    </source>
</reference>
<organism evidence="2 3">
    <name type="scientific">Rubripirellula tenax</name>
    <dbReference type="NCBI Taxonomy" id="2528015"/>
    <lineage>
        <taxon>Bacteria</taxon>
        <taxon>Pseudomonadati</taxon>
        <taxon>Planctomycetota</taxon>
        <taxon>Planctomycetia</taxon>
        <taxon>Pirellulales</taxon>
        <taxon>Pirellulaceae</taxon>
        <taxon>Rubripirellula</taxon>
    </lineage>
</organism>
<evidence type="ECO:0000313" key="2">
    <source>
        <dbReference type="EMBL" id="TWU57068.1"/>
    </source>
</evidence>
<protein>
    <recommendedName>
        <fullName evidence="4">PEP-CTERM protein-sorting domain-containing protein</fullName>
    </recommendedName>
</protein>
<feature type="chain" id="PRO_5023058259" description="PEP-CTERM protein-sorting domain-containing protein" evidence="1">
    <location>
        <begin position="22"/>
        <end position="195"/>
    </location>
</feature>